<dbReference type="FunFam" id="3.40.50.1460:FF:000005">
    <property type="entry name" value="Vacuolar-processing enzyme beta-isozyme"/>
    <property type="match status" value="1"/>
</dbReference>
<keyword evidence="3 9" id="KW-0732">Signal</keyword>
<evidence type="ECO:0000256" key="3">
    <source>
        <dbReference type="ARBA" id="ARBA00022729"/>
    </source>
</evidence>
<dbReference type="CDD" id="cd21115">
    <property type="entry name" value="legumain_C"/>
    <property type="match status" value="1"/>
</dbReference>
<accession>A0A8T3AJ16</accession>
<dbReference type="InterPro" id="IPR043577">
    <property type="entry name" value="AE"/>
</dbReference>
<dbReference type="GO" id="GO:0006624">
    <property type="term" value="P:vacuolar protein processing"/>
    <property type="evidence" value="ECO:0007669"/>
    <property type="project" value="TreeGrafter"/>
</dbReference>
<evidence type="ECO:0000256" key="9">
    <source>
        <dbReference type="SAM" id="SignalP"/>
    </source>
</evidence>
<evidence type="ECO:0000256" key="2">
    <source>
        <dbReference type="ARBA" id="ARBA00022670"/>
    </source>
</evidence>
<dbReference type="InterPro" id="IPR046427">
    <property type="entry name" value="Legumain_prodom_sf"/>
</dbReference>
<keyword evidence="2" id="KW-0645">Protease</keyword>
<dbReference type="OrthoDB" id="192611at2759"/>
<reference evidence="11" key="1">
    <citation type="journal article" date="2022" name="Front. Genet.">
        <title>Chromosome-Scale Assembly of the Dendrobium nobile Genome Provides Insights Into the Molecular Mechanism of the Biosynthesis of the Medicinal Active Ingredient of Dendrobium.</title>
        <authorList>
            <person name="Xu Q."/>
            <person name="Niu S.-C."/>
            <person name="Li K.-L."/>
            <person name="Zheng P.-J."/>
            <person name="Zhang X.-J."/>
            <person name="Jia Y."/>
            <person name="Liu Y."/>
            <person name="Niu Y.-X."/>
            <person name="Yu L.-H."/>
            <person name="Chen D.-F."/>
            <person name="Zhang G.-Q."/>
        </authorList>
    </citation>
    <scope>NUCLEOTIDE SEQUENCE</scope>
    <source>
        <tissue evidence="11">Leaf</tissue>
    </source>
</reference>
<evidence type="ECO:0000256" key="4">
    <source>
        <dbReference type="ARBA" id="ARBA00022801"/>
    </source>
</evidence>
<evidence type="ECO:0000256" key="6">
    <source>
        <dbReference type="ARBA" id="ARBA00023157"/>
    </source>
</evidence>
<comment type="similarity">
    <text evidence="1">Belongs to the peptidase C13 family.</text>
</comment>
<feature type="signal peptide" evidence="9">
    <location>
        <begin position="1"/>
        <end position="24"/>
    </location>
</feature>
<keyword evidence="4" id="KW-0378">Hydrolase</keyword>
<feature type="active site" description="Nucleophile" evidence="8">
    <location>
        <position position="212"/>
    </location>
</feature>
<dbReference type="AlphaFoldDB" id="A0A8T3AJ16"/>
<keyword evidence="5" id="KW-0788">Thiol protease</keyword>
<dbReference type="InterPro" id="IPR048501">
    <property type="entry name" value="Legum_prodom"/>
</dbReference>
<evidence type="ECO:0000256" key="1">
    <source>
        <dbReference type="ARBA" id="ARBA00009941"/>
    </source>
</evidence>
<sequence>MERRSSICVSLLSVLSFLLLPASARLDPVLRLPSEISGRRLEAGGDDSVGTRWAILIAGSSGYGNYRHQADICHAYQIMKNGGLKDENIIVFMYDDIAYNEENPRQGIIINRPDGGDVYAGVPKDYVGDNVNVDNFFAVLLGDKKSVSGGSGKVVDSGPDDHIFIFYSDHGGPGVLGMPTYPYLYADDFISVLKKKHASNSYKKLVIYLEACESGSIFEGLLPEDISIYATTASNAVESSWGTYCPGESPSPPSEYWTCLGDLYSISWMEDSDIHNLRTETLRQQYKLVKTRTSVDETYNQGSHVMQYGELGINEENVFLYIGSNPTNENSTFIEDNSLPFSPSVVNQRDADLVYYWHKFRNSPEGSSKKLDAQKELFDIMTHRMHVDKSINLIGKLLFGSKKGIEVLTAVRQTGQPLVDDWACLKSMVRTFETHCGSLSQYGMKHMRFIANICNAGISKETMTKVSAEVCSQIPSTPWSSLHRGFSA</sequence>
<dbReference type="GO" id="GO:0004197">
    <property type="term" value="F:cysteine-type endopeptidase activity"/>
    <property type="evidence" value="ECO:0007669"/>
    <property type="project" value="InterPro"/>
</dbReference>
<evidence type="ECO:0000259" key="10">
    <source>
        <dbReference type="Pfam" id="PF20985"/>
    </source>
</evidence>
<feature type="domain" description="Legumain prodomain" evidence="10">
    <location>
        <begin position="375"/>
        <end position="471"/>
    </location>
</feature>
<dbReference type="Proteomes" id="UP000829196">
    <property type="component" value="Unassembled WGS sequence"/>
</dbReference>
<dbReference type="PIRSF" id="PIRSF500139">
    <property type="entry name" value="AE"/>
    <property type="match status" value="1"/>
</dbReference>
<evidence type="ECO:0000256" key="7">
    <source>
        <dbReference type="ARBA" id="ARBA00023180"/>
    </source>
</evidence>
<protein>
    <recommendedName>
        <fullName evidence="10">Legumain prodomain domain-containing protein</fullName>
    </recommendedName>
</protein>
<dbReference type="InterPro" id="IPR001096">
    <property type="entry name" value="Peptidase_C13"/>
</dbReference>
<dbReference type="Gene3D" id="1.10.132.130">
    <property type="match status" value="1"/>
</dbReference>
<dbReference type="PANTHER" id="PTHR12000:SF50">
    <property type="entry name" value="VACUOLAR-PROCESSING ENZYME GAMMA-ISOZYME"/>
    <property type="match status" value="1"/>
</dbReference>
<dbReference type="Pfam" id="PF20985">
    <property type="entry name" value="Legum_prodom"/>
    <property type="match status" value="1"/>
</dbReference>
<dbReference type="SMR" id="A0A8T3AJ16"/>
<name>A0A8T3AJ16_DENNO</name>
<organism evidence="11 12">
    <name type="scientific">Dendrobium nobile</name>
    <name type="common">Orchid</name>
    <dbReference type="NCBI Taxonomy" id="94219"/>
    <lineage>
        <taxon>Eukaryota</taxon>
        <taxon>Viridiplantae</taxon>
        <taxon>Streptophyta</taxon>
        <taxon>Embryophyta</taxon>
        <taxon>Tracheophyta</taxon>
        <taxon>Spermatophyta</taxon>
        <taxon>Magnoliopsida</taxon>
        <taxon>Liliopsida</taxon>
        <taxon>Asparagales</taxon>
        <taxon>Orchidaceae</taxon>
        <taxon>Epidendroideae</taxon>
        <taxon>Malaxideae</taxon>
        <taxon>Dendrobiinae</taxon>
        <taxon>Dendrobium</taxon>
    </lineage>
</organism>
<evidence type="ECO:0000256" key="8">
    <source>
        <dbReference type="PIRSR" id="PIRSR019663-1"/>
    </source>
</evidence>
<evidence type="ECO:0000256" key="5">
    <source>
        <dbReference type="ARBA" id="ARBA00022807"/>
    </source>
</evidence>
<evidence type="ECO:0000313" key="11">
    <source>
        <dbReference type="EMBL" id="KAI0494165.1"/>
    </source>
</evidence>
<dbReference type="Gene3D" id="3.40.50.1460">
    <property type="match status" value="1"/>
</dbReference>
<proteinExistence type="inferred from homology"/>
<gene>
    <name evidence="11" type="ORF">KFK09_024296</name>
</gene>
<dbReference type="PRINTS" id="PR00776">
    <property type="entry name" value="HEMOGLOBNASE"/>
</dbReference>
<evidence type="ECO:0000313" key="12">
    <source>
        <dbReference type="Proteomes" id="UP000829196"/>
    </source>
</evidence>
<dbReference type="GO" id="GO:0005773">
    <property type="term" value="C:vacuole"/>
    <property type="evidence" value="ECO:0007669"/>
    <property type="project" value="GOC"/>
</dbReference>
<dbReference type="Pfam" id="PF01650">
    <property type="entry name" value="Peptidase_C13"/>
    <property type="match status" value="1"/>
</dbReference>
<keyword evidence="6" id="KW-1015">Disulfide bond</keyword>
<dbReference type="PANTHER" id="PTHR12000">
    <property type="entry name" value="HEMOGLOBINASE FAMILY MEMBER"/>
    <property type="match status" value="1"/>
</dbReference>
<keyword evidence="12" id="KW-1185">Reference proteome</keyword>
<keyword evidence="7" id="KW-0325">Glycoprotein</keyword>
<feature type="chain" id="PRO_5035895464" description="Legumain prodomain domain-containing protein" evidence="9">
    <location>
        <begin position="25"/>
        <end position="488"/>
    </location>
</feature>
<feature type="active site" evidence="8">
    <location>
        <position position="170"/>
    </location>
</feature>
<dbReference type="PIRSF" id="PIRSF019663">
    <property type="entry name" value="Legumain"/>
    <property type="match status" value="1"/>
</dbReference>
<dbReference type="GO" id="GO:0051603">
    <property type="term" value="P:proteolysis involved in protein catabolic process"/>
    <property type="evidence" value="ECO:0007669"/>
    <property type="project" value="InterPro"/>
</dbReference>
<dbReference type="EMBL" id="JAGYWB010000017">
    <property type="protein sequence ID" value="KAI0494165.1"/>
    <property type="molecule type" value="Genomic_DNA"/>
</dbReference>
<dbReference type="FunFam" id="1.10.132.130:FF:000001">
    <property type="entry name" value="Vacuolar-processing enzyme beta-isozyme"/>
    <property type="match status" value="1"/>
</dbReference>
<comment type="caution">
    <text evidence="11">The sequence shown here is derived from an EMBL/GenBank/DDBJ whole genome shotgun (WGS) entry which is preliminary data.</text>
</comment>